<evidence type="ECO:0000313" key="2">
    <source>
        <dbReference type="Proteomes" id="UP001187343"/>
    </source>
</evidence>
<reference evidence="1" key="1">
    <citation type="submission" date="2023-08" db="EMBL/GenBank/DDBJ databases">
        <title>Chromosome-level Genome Assembly of mud carp (Cirrhinus molitorella).</title>
        <authorList>
            <person name="Liu H."/>
        </authorList>
    </citation>
    <scope>NUCLEOTIDE SEQUENCE</scope>
    <source>
        <strain evidence="1">Prfri</strain>
        <tissue evidence="1">Muscle</tissue>
    </source>
</reference>
<organism evidence="1 2">
    <name type="scientific">Cirrhinus molitorella</name>
    <name type="common">mud carp</name>
    <dbReference type="NCBI Taxonomy" id="172907"/>
    <lineage>
        <taxon>Eukaryota</taxon>
        <taxon>Metazoa</taxon>
        <taxon>Chordata</taxon>
        <taxon>Craniata</taxon>
        <taxon>Vertebrata</taxon>
        <taxon>Euteleostomi</taxon>
        <taxon>Actinopterygii</taxon>
        <taxon>Neopterygii</taxon>
        <taxon>Teleostei</taxon>
        <taxon>Ostariophysi</taxon>
        <taxon>Cypriniformes</taxon>
        <taxon>Cyprinidae</taxon>
        <taxon>Labeoninae</taxon>
        <taxon>Labeonini</taxon>
        <taxon>Cirrhinus</taxon>
    </lineage>
</organism>
<keyword evidence="2" id="KW-1185">Reference proteome</keyword>
<dbReference type="Proteomes" id="UP001187343">
    <property type="component" value="Unassembled WGS sequence"/>
</dbReference>
<sequence length="89" mass="9488">MASEVVSVPTGDVEIDVNSKDTDLSVLVIVVEESDNIPLVLTKESFSDISCSAVVVGRVVIIKDVGISTGMLTSRRRTVFAQSVFSVTE</sequence>
<protein>
    <submittedName>
        <fullName evidence="1">Uncharacterized protein</fullName>
    </submittedName>
</protein>
<accession>A0AA88PF50</accession>
<dbReference type="EMBL" id="JAUYZG010000015">
    <property type="protein sequence ID" value="KAK2887423.1"/>
    <property type="molecule type" value="Genomic_DNA"/>
</dbReference>
<name>A0AA88PF50_9TELE</name>
<gene>
    <name evidence="1" type="ORF">Q8A67_015651</name>
</gene>
<dbReference type="AlphaFoldDB" id="A0AA88PF50"/>
<comment type="caution">
    <text evidence="1">The sequence shown here is derived from an EMBL/GenBank/DDBJ whole genome shotgun (WGS) entry which is preliminary data.</text>
</comment>
<evidence type="ECO:0000313" key="1">
    <source>
        <dbReference type="EMBL" id="KAK2887423.1"/>
    </source>
</evidence>
<proteinExistence type="predicted"/>